<dbReference type="OrthoDB" id="1431410at2"/>
<dbReference type="KEGG" id="ten:LPB136_12485"/>
<reference evidence="2 3" key="1">
    <citation type="submission" date="2016-11" db="EMBL/GenBank/DDBJ databases">
        <title>Tenacibaculum sp. LPB0136, isolated from marine environment.</title>
        <authorList>
            <person name="Kim E."/>
            <person name="Yi H."/>
        </authorList>
    </citation>
    <scope>NUCLEOTIDE SEQUENCE [LARGE SCALE GENOMIC DNA]</scope>
    <source>
        <strain evidence="2 3">LPB0136</strain>
    </source>
</reference>
<feature type="region of interest" description="Disordered" evidence="1">
    <location>
        <begin position="185"/>
        <end position="218"/>
    </location>
</feature>
<proteinExistence type="predicted"/>
<evidence type="ECO:0000256" key="1">
    <source>
        <dbReference type="SAM" id="MobiDB-lite"/>
    </source>
</evidence>
<evidence type="ECO:0000313" key="2">
    <source>
        <dbReference type="EMBL" id="APG66137.1"/>
    </source>
</evidence>
<evidence type="ECO:0008006" key="4">
    <source>
        <dbReference type="Google" id="ProtNLM"/>
    </source>
</evidence>
<keyword evidence="3" id="KW-1185">Reference proteome</keyword>
<feature type="compositionally biased region" description="Basic residues" evidence="1">
    <location>
        <begin position="207"/>
        <end position="218"/>
    </location>
</feature>
<dbReference type="AlphaFoldDB" id="A0A1L3JLY0"/>
<gene>
    <name evidence="2" type="ORF">LPB136_12485</name>
</gene>
<protein>
    <recommendedName>
        <fullName evidence="4">Lipoprotein</fullName>
    </recommendedName>
</protein>
<organism evidence="2 3">
    <name type="scientific">Tenacibaculum todarodis</name>
    <dbReference type="NCBI Taxonomy" id="1850252"/>
    <lineage>
        <taxon>Bacteria</taxon>
        <taxon>Pseudomonadati</taxon>
        <taxon>Bacteroidota</taxon>
        <taxon>Flavobacteriia</taxon>
        <taxon>Flavobacteriales</taxon>
        <taxon>Flavobacteriaceae</taxon>
        <taxon>Tenacibaculum</taxon>
    </lineage>
</organism>
<dbReference type="STRING" id="1850252.LPB136_12485"/>
<sequence length="218" mass="25325">MKKATLLIILFCSFLGCKKNIQEQKENIKKPELSIAVDFPKPDNLDQFSKKNITNWKEYEIFNSFLERFDKISPNEALNYAIELKDLIVNLKDSLKPKILKNNAFNTRLNVLENEALRLVDMTYISAIKAEEVNTQILKIIEVFGSVNQKINTLYSQKRFEDAILIDDNNYQTDTLPVIKERVKKQQNKPNTKNLKKLTLGSQNARSKFKKIPTKKDN</sequence>
<dbReference type="Proteomes" id="UP000181898">
    <property type="component" value="Chromosome"/>
</dbReference>
<name>A0A1L3JLY0_9FLAO</name>
<feature type="compositionally biased region" description="Low complexity" evidence="1">
    <location>
        <begin position="188"/>
        <end position="200"/>
    </location>
</feature>
<evidence type="ECO:0000313" key="3">
    <source>
        <dbReference type="Proteomes" id="UP000181898"/>
    </source>
</evidence>
<dbReference type="EMBL" id="CP018155">
    <property type="protein sequence ID" value="APG66137.1"/>
    <property type="molecule type" value="Genomic_DNA"/>
</dbReference>
<accession>A0A1L3JLY0</accession>
<dbReference type="RefSeq" id="WP_072556660.1">
    <property type="nucleotide sequence ID" value="NZ_CP018155.1"/>
</dbReference>
<dbReference type="PROSITE" id="PS51257">
    <property type="entry name" value="PROKAR_LIPOPROTEIN"/>
    <property type="match status" value="1"/>
</dbReference>